<dbReference type="PROSITE" id="PS51186">
    <property type="entry name" value="GNAT"/>
    <property type="match status" value="1"/>
</dbReference>
<keyword evidence="1" id="KW-0808">Transferase</keyword>
<organism evidence="4 5">
    <name type="scientific">Luteimicrobium xylanilyticum</name>
    <dbReference type="NCBI Taxonomy" id="1133546"/>
    <lineage>
        <taxon>Bacteria</taxon>
        <taxon>Bacillati</taxon>
        <taxon>Actinomycetota</taxon>
        <taxon>Actinomycetes</taxon>
        <taxon>Micrococcales</taxon>
        <taxon>Luteimicrobium</taxon>
    </lineage>
</organism>
<evidence type="ECO:0000259" key="3">
    <source>
        <dbReference type="PROSITE" id="PS51186"/>
    </source>
</evidence>
<feature type="domain" description="N-acetyltransferase" evidence="3">
    <location>
        <begin position="1"/>
        <end position="155"/>
    </location>
</feature>
<dbReference type="InterPro" id="IPR000182">
    <property type="entry name" value="GNAT_dom"/>
</dbReference>
<proteinExistence type="predicted"/>
<name>A0A5P9QCN1_9MICO</name>
<dbReference type="AlphaFoldDB" id="A0A5P9QCN1"/>
<dbReference type="Pfam" id="PF13508">
    <property type="entry name" value="Acetyltransf_7"/>
    <property type="match status" value="1"/>
</dbReference>
<dbReference type="PANTHER" id="PTHR43877">
    <property type="entry name" value="AMINOALKYLPHOSPHONATE N-ACETYLTRANSFERASE-RELATED-RELATED"/>
    <property type="match status" value="1"/>
</dbReference>
<dbReference type="PANTHER" id="PTHR43877:SF2">
    <property type="entry name" value="AMINOALKYLPHOSPHONATE N-ACETYLTRANSFERASE-RELATED"/>
    <property type="match status" value="1"/>
</dbReference>
<dbReference type="Gene3D" id="3.40.630.30">
    <property type="match status" value="1"/>
</dbReference>
<reference evidence="4 5" key="1">
    <citation type="submission" date="2019-10" db="EMBL/GenBank/DDBJ databases">
        <title>Genome sequence of Luteimicrobium xylanilyticum HY-24.</title>
        <authorList>
            <person name="Kim D.Y."/>
            <person name="Park H.-Y."/>
        </authorList>
    </citation>
    <scope>NUCLEOTIDE SEQUENCE [LARGE SCALE GENOMIC DNA]</scope>
    <source>
        <strain evidence="4 5">HY-24</strain>
    </source>
</reference>
<keyword evidence="5" id="KW-1185">Reference proteome</keyword>
<evidence type="ECO:0000313" key="5">
    <source>
        <dbReference type="Proteomes" id="UP000326702"/>
    </source>
</evidence>
<dbReference type="RefSeq" id="WP_036949373.1">
    <property type="nucleotide sequence ID" value="NZ_BAABIH010000020.1"/>
</dbReference>
<sequence length="155" mass="16581">MQIRPRTDDDAPVLVAVLAEVHERDGYPVRRINVRREWLWDDGFVGAWVAVDDGAVVGHVALADHFAGPGVPLGALGISRLFVAPSANGRGAGAALLDAARSATGDRPLGLEVTDSSTAARALYERLGWHRVGEGVAEWADLDGRHPHLTYYVAP</sequence>
<evidence type="ECO:0000256" key="2">
    <source>
        <dbReference type="ARBA" id="ARBA00023315"/>
    </source>
</evidence>
<dbReference type="GO" id="GO:0016747">
    <property type="term" value="F:acyltransferase activity, transferring groups other than amino-acyl groups"/>
    <property type="evidence" value="ECO:0007669"/>
    <property type="project" value="InterPro"/>
</dbReference>
<dbReference type="InterPro" id="IPR050832">
    <property type="entry name" value="Bact_Acetyltransf"/>
</dbReference>
<evidence type="ECO:0000256" key="1">
    <source>
        <dbReference type="ARBA" id="ARBA00022679"/>
    </source>
</evidence>
<dbReference type="Proteomes" id="UP000326702">
    <property type="component" value="Chromosome"/>
</dbReference>
<keyword evidence="2" id="KW-0012">Acyltransferase</keyword>
<dbReference type="InterPro" id="IPR016181">
    <property type="entry name" value="Acyl_CoA_acyltransferase"/>
</dbReference>
<gene>
    <name evidence="4" type="ORF">KDY119_02384</name>
</gene>
<dbReference type="SUPFAM" id="SSF55729">
    <property type="entry name" value="Acyl-CoA N-acyltransferases (Nat)"/>
    <property type="match status" value="1"/>
</dbReference>
<dbReference type="KEGG" id="lxl:KDY119_02384"/>
<evidence type="ECO:0000313" key="4">
    <source>
        <dbReference type="EMBL" id="QFU98862.1"/>
    </source>
</evidence>
<protein>
    <recommendedName>
        <fullName evidence="3">N-acetyltransferase domain-containing protein</fullName>
    </recommendedName>
</protein>
<accession>A0A5P9QCN1</accession>
<dbReference type="EMBL" id="CP045529">
    <property type="protein sequence ID" value="QFU98862.1"/>
    <property type="molecule type" value="Genomic_DNA"/>
</dbReference>